<dbReference type="RefSeq" id="WP_264724363.1">
    <property type="nucleotide sequence ID" value="NZ_JAPDMX010000001.1"/>
</dbReference>
<dbReference type="InterPro" id="IPR000868">
    <property type="entry name" value="Isochorismatase-like_dom"/>
</dbReference>
<dbReference type="GO" id="GO:0016787">
    <property type="term" value="F:hydrolase activity"/>
    <property type="evidence" value="ECO:0007669"/>
    <property type="project" value="UniProtKB-KW"/>
</dbReference>
<sequence>MSIKQIDHRPVLVVIDLQQGIVALNTCHPISNVIDNCVQLIAKFRQLSLPIVFVNVDGVAPGRTDTVKSNAEKSADWSQLIDELQAEDHDIYITKQTWGAFSNTQLQQILSSLKITQLVICGIATSMGVESTARQAFELGYNITLPTDAMTDVNIEAHNNSVSNLFPKLAETGSTAAVLTLLDQ</sequence>
<dbReference type="SUPFAM" id="SSF52499">
    <property type="entry name" value="Isochorismatase-like hydrolases"/>
    <property type="match status" value="1"/>
</dbReference>
<dbReference type="InterPro" id="IPR036380">
    <property type="entry name" value="Isochorismatase-like_sf"/>
</dbReference>
<evidence type="ECO:0000313" key="3">
    <source>
        <dbReference type="EMBL" id="MCW3170931.1"/>
    </source>
</evidence>
<proteinExistence type="predicted"/>
<gene>
    <name evidence="3" type="ORF">OHT75_00330</name>
</gene>
<feature type="domain" description="Isochorismatase-like" evidence="2">
    <location>
        <begin position="11"/>
        <end position="176"/>
    </location>
</feature>
<dbReference type="PANTHER" id="PTHR43540">
    <property type="entry name" value="PEROXYUREIDOACRYLATE/UREIDOACRYLATE AMIDOHYDROLASE-RELATED"/>
    <property type="match status" value="1"/>
</dbReference>
<protein>
    <submittedName>
        <fullName evidence="3">Cysteine hydrolase</fullName>
    </submittedName>
</protein>
<comment type="caution">
    <text evidence="3">The sequence shown here is derived from an EMBL/GenBank/DDBJ whole genome shotgun (WGS) entry which is preliminary data.</text>
</comment>
<dbReference type="CDD" id="cd00431">
    <property type="entry name" value="cysteine_hydrolases"/>
    <property type="match status" value="1"/>
</dbReference>
<keyword evidence="4" id="KW-1185">Reference proteome</keyword>
<dbReference type="Proteomes" id="UP001163714">
    <property type="component" value="Unassembled WGS sequence"/>
</dbReference>
<name>A0ABT3I4E0_9GAMM</name>
<dbReference type="Pfam" id="PF00857">
    <property type="entry name" value="Isochorismatase"/>
    <property type="match status" value="1"/>
</dbReference>
<evidence type="ECO:0000256" key="1">
    <source>
        <dbReference type="ARBA" id="ARBA00022801"/>
    </source>
</evidence>
<keyword evidence="1 3" id="KW-0378">Hydrolase</keyword>
<organism evidence="3 4">
    <name type="scientific">Shewanella subflava</name>
    <dbReference type="NCBI Taxonomy" id="2986476"/>
    <lineage>
        <taxon>Bacteria</taxon>
        <taxon>Pseudomonadati</taxon>
        <taxon>Pseudomonadota</taxon>
        <taxon>Gammaproteobacteria</taxon>
        <taxon>Alteromonadales</taxon>
        <taxon>Shewanellaceae</taxon>
        <taxon>Shewanella</taxon>
    </lineage>
</organism>
<accession>A0ABT3I4E0</accession>
<dbReference type="InterPro" id="IPR050272">
    <property type="entry name" value="Isochorismatase-like_hydrls"/>
</dbReference>
<evidence type="ECO:0000259" key="2">
    <source>
        <dbReference type="Pfam" id="PF00857"/>
    </source>
</evidence>
<dbReference type="PANTHER" id="PTHR43540:SF7">
    <property type="entry name" value="ISOCHORISMATASE FAMILY PROTEIN YECD"/>
    <property type="match status" value="1"/>
</dbReference>
<evidence type="ECO:0000313" key="4">
    <source>
        <dbReference type="Proteomes" id="UP001163714"/>
    </source>
</evidence>
<dbReference type="Gene3D" id="3.40.50.850">
    <property type="entry name" value="Isochorismatase-like"/>
    <property type="match status" value="1"/>
</dbReference>
<dbReference type="EMBL" id="JAPDMX010000001">
    <property type="protein sequence ID" value="MCW3170931.1"/>
    <property type="molecule type" value="Genomic_DNA"/>
</dbReference>
<reference evidence="3" key="1">
    <citation type="submission" date="2022-10" db="EMBL/GenBank/DDBJ databases">
        <title>Shewanella flava sp. nov, isolated from the estuary of the Fenhe River into the Yellow River.</title>
        <authorList>
            <person name="Li Y."/>
        </authorList>
    </citation>
    <scope>NUCLEOTIDE SEQUENCE</scope>
    <source>
        <strain evidence="3">FYR11-62</strain>
    </source>
</reference>